<keyword evidence="2" id="KW-1185">Reference proteome</keyword>
<accession>A0A9P5PLD0</accession>
<name>A0A9P5PLD0_9AGAR</name>
<organism evidence="1 2">
    <name type="scientific">Rhodocollybia butyracea</name>
    <dbReference type="NCBI Taxonomy" id="206335"/>
    <lineage>
        <taxon>Eukaryota</taxon>
        <taxon>Fungi</taxon>
        <taxon>Dikarya</taxon>
        <taxon>Basidiomycota</taxon>
        <taxon>Agaricomycotina</taxon>
        <taxon>Agaricomycetes</taxon>
        <taxon>Agaricomycetidae</taxon>
        <taxon>Agaricales</taxon>
        <taxon>Marasmiineae</taxon>
        <taxon>Omphalotaceae</taxon>
        <taxon>Rhodocollybia</taxon>
    </lineage>
</organism>
<protein>
    <submittedName>
        <fullName evidence="1">Uncharacterized protein</fullName>
    </submittedName>
</protein>
<dbReference type="AlphaFoldDB" id="A0A9P5PLD0"/>
<dbReference type="EMBL" id="JADNRY010000094">
    <property type="protein sequence ID" value="KAF9065993.1"/>
    <property type="molecule type" value="Genomic_DNA"/>
</dbReference>
<evidence type="ECO:0000313" key="2">
    <source>
        <dbReference type="Proteomes" id="UP000772434"/>
    </source>
</evidence>
<dbReference type="Proteomes" id="UP000772434">
    <property type="component" value="Unassembled WGS sequence"/>
</dbReference>
<proteinExistence type="predicted"/>
<gene>
    <name evidence="1" type="ORF">BDP27DRAFT_1547657</name>
</gene>
<comment type="caution">
    <text evidence="1">The sequence shown here is derived from an EMBL/GenBank/DDBJ whole genome shotgun (WGS) entry which is preliminary data.</text>
</comment>
<reference evidence="1" key="1">
    <citation type="submission" date="2020-11" db="EMBL/GenBank/DDBJ databases">
        <authorList>
            <consortium name="DOE Joint Genome Institute"/>
            <person name="Ahrendt S."/>
            <person name="Riley R."/>
            <person name="Andreopoulos W."/>
            <person name="Labutti K."/>
            <person name="Pangilinan J."/>
            <person name="Ruiz-Duenas F.J."/>
            <person name="Barrasa J.M."/>
            <person name="Sanchez-Garcia M."/>
            <person name="Camarero S."/>
            <person name="Miyauchi S."/>
            <person name="Serrano A."/>
            <person name="Linde D."/>
            <person name="Babiker R."/>
            <person name="Drula E."/>
            <person name="Ayuso-Fernandez I."/>
            <person name="Pacheco R."/>
            <person name="Padilla G."/>
            <person name="Ferreira P."/>
            <person name="Barriuso J."/>
            <person name="Kellner H."/>
            <person name="Castanera R."/>
            <person name="Alfaro M."/>
            <person name="Ramirez L."/>
            <person name="Pisabarro A.G."/>
            <person name="Kuo A."/>
            <person name="Tritt A."/>
            <person name="Lipzen A."/>
            <person name="He G."/>
            <person name="Yan M."/>
            <person name="Ng V."/>
            <person name="Cullen D."/>
            <person name="Martin F."/>
            <person name="Rosso M.-N."/>
            <person name="Henrissat B."/>
            <person name="Hibbett D."/>
            <person name="Martinez A.T."/>
            <person name="Grigoriev I.V."/>
        </authorList>
    </citation>
    <scope>NUCLEOTIDE SEQUENCE</scope>
    <source>
        <strain evidence="1">AH 40177</strain>
    </source>
</reference>
<evidence type="ECO:0000313" key="1">
    <source>
        <dbReference type="EMBL" id="KAF9065993.1"/>
    </source>
</evidence>
<sequence>MFQLGRMLDIWRNDKLTSPSILLTLVVFVRAAFLNETIEEGEFRCRVDTEFKIPLHQVGGDTSKKTNRFEKDYAIGSYIHDNGDDGVQSRHADALLLLRDNADAFHVDGRVHVQGQIPRHHVRLIQIEDHNITVIGIECSPLQ</sequence>